<dbReference type="RefSeq" id="WP_006981769.1">
    <property type="nucleotide sequence ID" value="NZ_ABVL01000015.1"/>
</dbReference>
<dbReference type="CDD" id="cd00156">
    <property type="entry name" value="REC"/>
    <property type="match status" value="1"/>
</dbReference>
<accession>B4D6A7</accession>
<comment type="caution">
    <text evidence="4">The sequence shown here is derived from an EMBL/GenBank/DDBJ whole genome shotgun (WGS) entry which is preliminary data.</text>
</comment>
<protein>
    <submittedName>
        <fullName evidence="4">Response regulator receiver protein</fullName>
    </submittedName>
</protein>
<dbReference type="InParanoid" id="B4D6A7"/>
<dbReference type="InterPro" id="IPR011006">
    <property type="entry name" value="CheY-like_superfamily"/>
</dbReference>
<dbReference type="SUPFAM" id="SSF52172">
    <property type="entry name" value="CheY-like"/>
    <property type="match status" value="1"/>
</dbReference>
<dbReference type="EMBL" id="ABVL01000015">
    <property type="protein sequence ID" value="EDY18016.1"/>
    <property type="molecule type" value="Genomic_DNA"/>
</dbReference>
<dbReference type="Proteomes" id="UP000005824">
    <property type="component" value="Unassembled WGS sequence"/>
</dbReference>
<dbReference type="PANTHER" id="PTHR44591">
    <property type="entry name" value="STRESS RESPONSE REGULATOR PROTEIN 1"/>
    <property type="match status" value="1"/>
</dbReference>
<keyword evidence="5" id="KW-1185">Reference proteome</keyword>
<dbReference type="Pfam" id="PF00072">
    <property type="entry name" value="Response_reg"/>
    <property type="match status" value="1"/>
</dbReference>
<dbReference type="STRING" id="497964.CfE428DRAFT_4446"/>
<dbReference type="Gene3D" id="3.40.50.2300">
    <property type="match status" value="1"/>
</dbReference>
<reference evidence="4 5" key="1">
    <citation type="journal article" date="2011" name="J. Bacteriol.">
        <title>Genome sequence of Chthoniobacter flavus Ellin428, an aerobic heterotrophic soil bacterium.</title>
        <authorList>
            <person name="Kant R."/>
            <person name="van Passel M.W."/>
            <person name="Palva A."/>
            <person name="Lucas S."/>
            <person name="Lapidus A."/>
            <person name="Glavina Del Rio T."/>
            <person name="Dalin E."/>
            <person name="Tice H."/>
            <person name="Bruce D."/>
            <person name="Goodwin L."/>
            <person name="Pitluck S."/>
            <person name="Larimer F.W."/>
            <person name="Land M.L."/>
            <person name="Hauser L."/>
            <person name="Sangwan P."/>
            <person name="de Vos W.M."/>
            <person name="Janssen P.H."/>
            <person name="Smidt H."/>
        </authorList>
    </citation>
    <scope>NUCLEOTIDE SEQUENCE [LARGE SCALE GENOMIC DNA]</scope>
    <source>
        <strain evidence="4 5">Ellin428</strain>
    </source>
</reference>
<dbReference type="GO" id="GO:0000160">
    <property type="term" value="P:phosphorelay signal transduction system"/>
    <property type="evidence" value="ECO:0007669"/>
    <property type="project" value="InterPro"/>
</dbReference>
<name>B4D6A7_9BACT</name>
<feature type="domain" description="Response regulatory" evidence="3">
    <location>
        <begin position="33"/>
        <end position="149"/>
    </location>
</feature>
<evidence type="ECO:0000313" key="5">
    <source>
        <dbReference type="Proteomes" id="UP000005824"/>
    </source>
</evidence>
<evidence type="ECO:0000256" key="2">
    <source>
        <dbReference type="PROSITE-ProRule" id="PRU00169"/>
    </source>
</evidence>
<organism evidence="4 5">
    <name type="scientific">Chthoniobacter flavus Ellin428</name>
    <dbReference type="NCBI Taxonomy" id="497964"/>
    <lineage>
        <taxon>Bacteria</taxon>
        <taxon>Pseudomonadati</taxon>
        <taxon>Verrucomicrobiota</taxon>
        <taxon>Spartobacteria</taxon>
        <taxon>Chthoniobacterales</taxon>
        <taxon>Chthoniobacteraceae</taxon>
        <taxon>Chthoniobacter</taxon>
    </lineage>
</organism>
<dbReference type="PANTHER" id="PTHR44591:SF3">
    <property type="entry name" value="RESPONSE REGULATORY DOMAIN-CONTAINING PROTEIN"/>
    <property type="match status" value="1"/>
</dbReference>
<dbReference type="SMART" id="SM00448">
    <property type="entry name" value="REC"/>
    <property type="match status" value="1"/>
</dbReference>
<proteinExistence type="predicted"/>
<dbReference type="AlphaFoldDB" id="B4D6A7"/>
<evidence type="ECO:0000259" key="3">
    <source>
        <dbReference type="PROSITE" id="PS50110"/>
    </source>
</evidence>
<keyword evidence="1 2" id="KW-0597">Phosphoprotein</keyword>
<gene>
    <name evidence="4" type="ORF">CfE428DRAFT_4446</name>
</gene>
<dbReference type="InterPro" id="IPR001789">
    <property type="entry name" value="Sig_transdc_resp-reg_receiver"/>
</dbReference>
<dbReference type="InterPro" id="IPR050595">
    <property type="entry name" value="Bact_response_regulator"/>
</dbReference>
<dbReference type="eggNOG" id="COG0784">
    <property type="taxonomic scope" value="Bacteria"/>
</dbReference>
<sequence>MSLPAVVSTPEPAENILPSGIRLHEPAADIAKKVLLLEDDPAFKEIMTDFLTESGFHVIGVTNGVEGVHQVLASDFEVLLCDMMMPTLPGDMFFRAVERMRPHLCDRFIFMTGHRGNTKVNDFIASVSGTILTKPFHVDDLLEMIAFINVRTMLLAA</sequence>
<evidence type="ECO:0000256" key="1">
    <source>
        <dbReference type="ARBA" id="ARBA00022553"/>
    </source>
</evidence>
<dbReference type="PROSITE" id="PS50110">
    <property type="entry name" value="RESPONSE_REGULATORY"/>
    <property type="match status" value="1"/>
</dbReference>
<evidence type="ECO:0000313" key="4">
    <source>
        <dbReference type="EMBL" id="EDY18016.1"/>
    </source>
</evidence>
<feature type="modified residue" description="4-aspartylphosphate" evidence="2">
    <location>
        <position position="82"/>
    </location>
</feature>